<dbReference type="GO" id="GO:0022857">
    <property type="term" value="F:transmembrane transporter activity"/>
    <property type="evidence" value="ECO:0007669"/>
    <property type="project" value="TreeGrafter"/>
</dbReference>
<comment type="caution">
    <text evidence="6">The sequence shown here is derived from an EMBL/GenBank/DDBJ whole genome shotgun (WGS) entry which is preliminary data.</text>
</comment>
<dbReference type="Gene3D" id="1.20.1250.20">
    <property type="entry name" value="MFS general substrate transporter like domains"/>
    <property type="match status" value="1"/>
</dbReference>
<accession>A0AAV4BDZ0</accession>
<comment type="subcellular location">
    <subcellularLocation>
        <location evidence="1">Membrane</location>
        <topology evidence="1">Multi-pass membrane protein</topology>
    </subcellularLocation>
</comment>
<proteinExistence type="predicted"/>
<name>A0AAV4BDZ0_9GAST</name>
<dbReference type="PANTHER" id="PTHR23507:SF1">
    <property type="entry name" value="FI18259P1-RELATED"/>
    <property type="match status" value="1"/>
</dbReference>
<keyword evidence="2 5" id="KW-0812">Transmembrane</keyword>
<evidence type="ECO:0000256" key="2">
    <source>
        <dbReference type="ARBA" id="ARBA00022692"/>
    </source>
</evidence>
<dbReference type="SUPFAM" id="SSF103473">
    <property type="entry name" value="MFS general substrate transporter"/>
    <property type="match status" value="1"/>
</dbReference>
<dbReference type="InterPro" id="IPR036259">
    <property type="entry name" value="MFS_trans_sf"/>
</dbReference>
<dbReference type="PANTHER" id="PTHR23507">
    <property type="entry name" value="ZGC:174356"/>
    <property type="match status" value="1"/>
</dbReference>
<dbReference type="EMBL" id="BLXT01004727">
    <property type="protein sequence ID" value="GFO17034.1"/>
    <property type="molecule type" value="Genomic_DNA"/>
</dbReference>
<dbReference type="GO" id="GO:0016020">
    <property type="term" value="C:membrane"/>
    <property type="evidence" value="ECO:0007669"/>
    <property type="project" value="UniProtKB-SubCell"/>
</dbReference>
<evidence type="ECO:0000313" key="6">
    <source>
        <dbReference type="EMBL" id="GFO17034.1"/>
    </source>
</evidence>
<keyword evidence="3 5" id="KW-1133">Transmembrane helix</keyword>
<keyword evidence="4 5" id="KW-0472">Membrane</keyword>
<evidence type="ECO:0000256" key="5">
    <source>
        <dbReference type="SAM" id="Phobius"/>
    </source>
</evidence>
<sequence length="200" mass="21788">MAASRLHLQESEEDSCCVQSSPILKATSSNEVCTSSTRLLSPSMSKESNVQQIKTDPPSGARPYSLLQSRVMTQTVAMLYFAGYICTNSLMPQYIVHRLTSDGRGMDNSSQSVKTSPCDNLSDSSHVDGIQSQASQQVLYYTLAASVPSLLTCLIAGGYSDTFGRRPLLMLGLFSGLIKVILTSIIIRCVYRNQKAVLIF</sequence>
<dbReference type="Proteomes" id="UP000735302">
    <property type="component" value="Unassembled WGS sequence"/>
</dbReference>
<gene>
    <name evidence="6" type="ORF">PoB_004353900</name>
</gene>
<reference evidence="6 7" key="1">
    <citation type="journal article" date="2021" name="Elife">
        <title>Chloroplast acquisition without the gene transfer in kleptoplastic sea slugs, Plakobranchus ocellatus.</title>
        <authorList>
            <person name="Maeda T."/>
            <person name="Takahashi S."/>
            <person name="Yoshida T."/>
            <person name="Shimamura S."/>
            <person name="Takaki Y."/>
            <person name="Nagai Y."/>
            <person name="Toyoda A."/>
            <person name="Suzuki Y."/>
            <person name="Arimoto A."/>
            <person name="Ishii H."/>
            <person name="Satoh N."/>
            <person name="Nishiyama T."/>
            <person name="Hasebe M."/>
            <person name="Maruyama T."/>
            <person name="Minagawa J."/>
            <person name="Obokata J."/>
            <person name="Shigenobu S."/>
        </authorList>
    </citation>
    <scope>NUCLEOTIDE SEQUENCE [LARGE SCALE GENOMIC DNA]</scope>
</reference>
<evidence type="ECO:0000256" key="4">
    <source>
        <dbReference type="ARBA" id="ARBA00023136"/>
    </source>
</evidence>
<keyword evidence="7" id="KW-1185">Reference proteome</keyword>
<evidence type="ECO:0000313" key="7">
    <source>
        <dbReference type="Proteomes" id="UP000735302"/>
    </source>
</evidence>
<evidence type="ECO:0000256" key="3">
    <source>
        <dbReference type="ARBA" id="ARBA00022989"/>
    </source>
</evidence>
<feature type="transmembrane region" description="Helical" evidence="5">
    <location>
        <begin position="138"/>
        <end position="159"/>
    </location>
</feature>
<protein>
    <submittedName>
        <fullName evidence="6">Solute carrier family 46 member 3-like</fullName>
    </submittedName>
</protein>
<dbReference type="AlphaFoldDB" id="A0AAV4BDZ0"/>
<feature type="transmembrane region" description="Helical" evidence="5">
    <location>
        <begin position="171"/>
        <end position="191"/>
    </location>
</feature>
<evidence type="ECO:0000256" key="1">
    <source>
        <dbReference type="ARBA" id="ARBA00004141"/>
    </source>
</evidence>
<organism evidence="6 7">
    <name type="scientific">Plakobranchus ocellatus</name>
    <dbReference type="NCBI Taxonomy" id="259542"/>
    <lineage>
        <taxon>Eukaryota</taxon>
        <taxon>Metazoa</taxon>
        <taxon>Spiralia</taxon>
        <taxon>Lophotrochozoa</taxon>
        <taxon>Mollusca</taxon>
        <taxon>Gastropoda</taxon>
        <taxon>Heterobranchia</taxon>
        <taxon>Euthyneura</taxon>
        <taxon>Panpulmonata</taxon>
        <taxon>Sacoglossa</taxon>
        <taxon>Placobranchoidea</taxon>
        <taxon>Plakobranchidae</taxon>
        <taxon>Plakobranchus</taxon>
    </lineage>
</organism>